<dbReference type="Pfam" id="PF09851">
    <property type="entry name" value="SHOCT"/>
    <property type="match status" value="1"/>
</dbReference>
<reference evidence="3" key="1">
    <citation type="submission" date="2018-01" db="EMBL/GenBank/DDBJ databases">
        <authorList>
            <person name="Clerissi C."/>
        </authorList>
    </citation>
    <scope>NUCLEOTIDE SEQUENCE</scope>
    <source>
        <strain evidence="3">Cupriavidus taiwanensis STM 8556</strain>
    </source>
</reference>
<accession>A0A375HDE3</accession>
<evidence type="ECO:0000313" key="5">
    <source>
        <dbReference type="Proteomes" id="UP000256952"/>
    </source>
</evidence>
<evidence type="ECO:0000313" key="3">
    <source>
        <dbReference type="EMBL" id="SOZ75521.1"/>
    </source>
</evidence>
<sequence>MQICALRIALLAINDVVLQWEKTCPPKENCSITRLTGPPRRPPAFVFGIIWLAVKQLWVHFIVCLVLLFVTAGFAAIPIWIFYGGMGNSFHKTDLLSKGYLTRAQYEQRQGNSTSSSAAGTESRNTAASRLSVADELAKLVQLRDSGALTEFEFSEQKQKLLNS</sequence>
<evidence type="ECO:0000313" key="4">
    <source>
        <dbReference type="EMBL" id="SPD48946.1"/>
    </source>
</evidence>
<organism evidence="4">
    <name type="scientific">Cupriavidus taiwanensis</name>
    <dbReference type="NCBI Taxonomy" id="164546"/>
    <lineage>
        <taxon>Bacteria</taxon>
        <taxon>Pseudomonadati</taxon>
        <taxon>Pseudomonadota</taxon>
        <taxon>Betaproteobacteria</taxon>
        <taxon>Burkholderiales</taxon>
        <taxon>Burkholderiaceae</taxon>
        <taxon>Cupriavidus</taxon>
    </lineage>
</organism>
<dbReference type="RefSeq" id="WP_115684115.1">
    <property type="nucleotide sequence ID" value="NZ_LT984809.1"/>
</dbReference>
<keyword evidence="1" id="KW-0472">Membrane</keyword>
<gene>
    <name evidence="4" type="ORF">CBM2612_P0291</name>
    <name evidence="3" type="ORF">CBM2613_U80003</name>
</gene>
<dbReference type="EMBL" id="LT984809">
    <property type="protein sequence ID" value="SPD48946.1"/>
    <property type="molecule type" value="Genomic_DNA"/>
</dbReference>
<dbReference type="EMBL" id="OFTH01000059">
    <property type="protein sequence ID" value="SOZ75521.1"/>
    <property type="molecule type" value="Genomic_DNA"/>
</dbReference>
<geneLocation type="plasmid" evidence="4">
    <name>I</name>
</geneLocation>
<name>A0A375HDE3_9BURK</name>
<keyword evidence="1" id="KW-0812">Transmembrane</keyword>
<keyword evidence="1" id="KW-1133">Transmembrane helix</keyword>
<feature type="transmembrane region" description="Helical" evidence="1">
    <location>
        <begin position="57"/>
        <end position="83"/>
    </location>
</feature>
<keyword evidence="4" id="KW-0614">Plasmid</keyword>
<reference evidence="4 5" key="2">
    <citation type="submission" date="2018-01" db="EMBL/GenBank/DDBJ databases">
        <authorList>
            <person name="Gaut B.S."/>
            <person name="Morton B.R."/>
            <person name="Clegg M.T."/>
            <person name="Duvall M.R."/>
        </authorList>
    </citation>
    <scope>NUCLEOTIDE SEQUENCE</scope>
    <source>
        <strain evidence="4">Cupriavidus taiwanensis STM 8555</strain>
        <plasmid evidence="4">I</plasmid>
    </source>
</reference>
<protein>
    <recommendedName>
        <fullName evidence="2">SHOCT domain-containing protein</fullName>
    </recommendedName>
</protein>
<feature type="domain" description="SHOCT" evidence="2">
    <location>
        <begin position="135"/>
        <end position="162"/>
    </location>
</feature>
<proteinExistence type="predicted"/>
<evidence type="ECO:0000256" key="1">
    <source>
        <dbReference type="SAM" id="Phobius"/>
    </source>
</evidence>
<dbReference type="AlphaFoldDB" id="A0A375HDE3"/>
<dbReference type="InterPro" id="IPR018649">
    <property type="entry name" value="SHOCT"/>
</dbReference>
<evidence type="ECO:0000259" key="2">
    <source>
        <dbReference type="Pfam" id="PF09851"/>
    </source>
</evidence>
<dbReference type="Proteomes" id="UP000256952">
    <property type="component" value="Unassembled WGS sequence"/>
</dbReference>